<dbReference type="RefSeq" id="WP_014243506.1">
    <property type="nucleotide sequence ID" value="NC_016620.1"/>
</dbReference>
<gene>
    <name evidence="2" type="ordered locus">BMS_0825</name>
</gene>
<reference evidence="3" key="1">
    <citation type="journal article" date="2013" name="ISME J.">
        <title>A small predatory core genome in the divergent marine Bacteriovorax marinus SJ and the terrestrial Bdellovibrio bacteriovorus.</title>
        <authorList>
            <person name="Crossman L.C."/>
            <person name="Chen H."/>
            <person name="Cerdeno-Tarraga A.M."/>
            <person name="Brooks K."/>
            <person name="Quail M.A."/>
            <person name="Pineiro S.A."/>
            <person name="Hobley L."/>
            <person name="Sockett R.E."/>
            <person name="Bentley S.D."/>
            <person name="Parkhill J."/>
            <person name="Williams H.N."/>
            <person name="Stine O.C."/>
        </authorList>
    </citation>
    <scope>NUCLEOTIDE SEQUENCE [LARGE SCALE GENOMIC DNA]</scope>
    <source>
        <strain evidence="3">ATCC BAA-682 / DSM 15412 / SJ</strain>
    </source>
</reference>
<keyword evidence="3" id="KW-1185">Reference proteome</keyword>
<name>E1WX20_HALMS</name>
<evidence type="ECO:0000256" key="1">
    <source>
        <dbReference type="SAM" id="SignalP"/>
    </source>
</evidence>
<evidence type="ECO:0000313" key="3">
    <source>
        <dbReference type="Proteomes" id="UP000008963"/>
    </source>
</evidence>
<sequence length="205" mass="22625">MKVTFLSAFILSLLSFGASASQVSGLDLAKALNSSLEEASVEVDVNSIYAFQSIVEDHEIEVSFLSEDHLHLTYGCHYHGSTMACHEEGHDHKNQSVSKSGEKTFSNILSAHESAVAKLTKTLTRRGADFGAVSALKVWTHTDDHDHGHAHKLSDDHDHGQDVWTKFNYTLAGKDQVIYVLCHTHGHDTEFSCHYSKTGEGEPQF</sequence>
<proteinExistence type="predicted"/>
<dbReference type="Proteomes" id="UP000008963">
    <property type="component" value="Chromosome"/>
</dbReference>
<keyword evidence="1" id="KW-0732">Signal</keyword>
<dbReference type="KEGG" id="bmx:BMS_0825"/>
<dbReference type="EMBL" id="FQ312005">
    <property type="protein sequence ID" value="CBW25721.1"/>
    <property type="molecule type" value="Genomic_DNA"/>
</dbReference>
<dbReference type="OrthoDB" id="5297381at2"/>
<protein>
    <submittedName>
        <fullName evidence="2">Exported protein</fullName>
    </submittedName>
</protein>
<dbReference type="HOGENOM" id="CLU_1335980_0_0_7"/>
<feature type="chain" id="PRO_5003154684" evidence="1">
    <location>
        <begin position="21"/>
        <end position="205"/>
    </location>
</feature>
<feature type="signal peptide" evidence="1">
    <location>
        <begin position="1"/>
        <end position="20"/>
    </location>
</feature>
<dbReference type="AlphaFoldDB" id="E1WX20"/>
<organism evidence="2 3">
    <name type="scientific">Halobacteriovorax marinus (strain ATCC BAA-682 / DSM 15412 / SJ)</name>
    <name type="common">Bacteriovorax marinus</name>
    <dbReference type="NCBI Taxonomy" id="862908"/>
    <lineage>
        <taxon>Bacteria</taxon>
        <taxon>Pseudomonadati</taxon>
        <taxon>Bdellovibrionota</taxon>
        <taxon>Bacteriovoracia</taxon>
        <taxon>Bacteriovoracales</taxon>
        <taxon>Halobacteriovoraceae</taxon>
        <taxon>Halobacteriovorax</taxon>
    </lineage>
</organism>
<accession>E1WX20</accession>
<evidence type="ECO:0000313" key="2">
    <source>
        <dbReference type="EMBL" id="CBW25721.1"/>
    </source>
</evidence>
<dbReference type="STRING" id="862908.BMS_0825"/>
<dbReference type="PATRIC" id="fig|862908.3.peg.788"/>